<sequence length="448" mass="52467">MLFWLHVVFCSTPILDFNFLVDLENSSNYLKAFENKELCENEEMQQKSQETTEIEDEFADKNQFSYNLLTDCTDFIEESLNSSYKKVDYDLFDFSSSITAENSLVPSSCTRSTSITNVCKNQCCVLQEPRNDAARLKIPNSNENDTAEHSYINTSLNDDTNLLLQKNQNNLIQEQYVNSESNTFSEKNYYDLISSNYQTYHLENNSINLPSAVHTDASFNVGVSSTINNPESSSSFNNAYRNDKNVKDKRKKLKTNKVSNIEINGNEKALKSKRKIKTNRTTLKSQFTASARELYKKYKKSEKNFREFFKLKIKNRMPQHIKKLEISYLSDDLKQESILALRNLSSFLDTINAIRISTWKTKNKEDFLNSINLAFNQFSRYPDVSQKLLIFKFICKNLHRVYDSGFCFNSYCNFYEVNRLIFSVEKRFNLFYSRLKKLRDDFKKNDQH</sequence>
<reference evidence="2 3" key="1">
    <citation type="journal article" date="2009" name="PLoS Pathog.">
        <title>Genomic analyses of the microsporidian Nosema ceranae, an emergent pathogen of honey bees.</title>
        <authorList>
            <person name="Cornman R.S."/>
            <person name="Chen Y.P."/>
            <person name="Schatz M.C."/>
            <person name="Street C."/>
            <person name="Zhao Y."/>
            <person name="Desany B."/>
            <person name="Egholm M."/>
            <person name="Hutchison S."/>
            <person name="Pettis J.S."/>
            <person name="Lipkin W.I."/>
            <person name="Evans J.D."/>
        </authorList>
    </citation>
    <scope>NUCLEOTIDE SEQUENCE [LARGE SCALE GENOMIC DNA]</scope>
    <source>
        <strain evidence="2 3">BRL01</strain>
    </source>
</reference>
<dbReference type="HOGENOM" id="CLU_049640_0_0_1"/>
<keyword evidence="1" id="KW-0732">Signal</keyword>
<name>C4VAF7_VAIC1</name>
<evidence type="ECO:0000313" key="2">
    <source>
        <dbReference type="EMBL" id="EEQ81795.1"/>
    </source>
</evidence>
<proteinExistence type="predicted"/>
<organism evidence="2 3">
    <name type="scientific">Vairimorpha ceranae (strain BRL01)</name>
    <name type="common">Microsporidian parasite</name>
    <name type="synonym">Nosema ceranae</name>
    <dbReference type="NCBI Taxonomy" id="578460"/>
    <lineage>
        <taxon>Eukaryota</taxon>
        <taxon>Fungi</taxon>
        <taxon>Fungi incertae sedis</taxon>
        <taxon>Microsporidia</taxon>
        <taxon>Nosematidae</taxon>
        <taxon>Vairimorpha</taxon>
    </lineage>
</organism>
<dbReference type="KEGG" id="nce:NCER_101625"/>
<feature type="signal peptide" evidence="1">
    <location>
        <begin position="1"/>
        <end position="16"/>
    </location>
</feature>
<dbReference type="EMBL" id="ACOL01000210">
    <property type="protein sequence ID" value="EEQ81795.1"/>
    <property type="molecule type" value="Genomic_DNA"/>
</dbReference>
<dbReference type="AlphaFoldDB" id="C4VAF7"/>
<feature type="chain" id="PRO_5002942703" evidence="1">
    <location>
        <begin position="17"/>
        <end position="448"/>
    </location>
</feature>
<gene>
    <name evidence="2" type="ORF">NCER_101625</name>
</gene>
<accession>C4VAF7</accession>
<comment type="caution">
    <text evidence="2">The sequence shown here is derived from an EMBL/GenBank/DDBJ whole genome shotgun (WGS) entry which is preliminary data.</text>
</comment>
<evidence type="ECO:0000313" key="3">
    <source>
        <dbReference type="Proteomes" id="UP000009082"/>
    </source>
</evidence>
<evidence type="ECO:0000256" key="1">
    <source>
        <dbReference type="SAM" id="SignalP"/>
    </source>
</evidence>
<dbReference type="Proteomes" id="UP000009082">
    <property type="component" value="Unassembled WGS sequence"/>
</dbReference>
<dbReference type="VEuPathDB" id="MicrosporidiaDB:NCER_101625"/>
<dbReference type="InParanoid" id="C4VAF7"/>
<protein>
    <submittedName>
        <fullName evidence="2">Uncharacterized protein</fullName>
    </submittedName>
</protein>